<dbReference type="EMBL" id="BAAAFH010000003">
    <property type="protein sequence ID" value="GAA0874488.1"/>
    <property type="molecule type" value="Genomic_DNA"/>
</dbReference>
<dbReference type="Proteomes" id="UP001501126">
    <property type="component" value="Unassembled WGS sequence"/>
</dbReference>
<dbReference type="NCBIfam" id="TIGR00621">
    <property type="entry name" value="ssb"/>
    <property type="match status" value="1"/>
</dbReference>
<evidence type="ECO:0000256" key="2">
    <source>
        <dbReference type="PIRNR" id="PIRNR002070"/>
    </source>
</evidence>
<protein>
    <recommendedName>
        <fullName evidence="2 3">Single-stranded DNA-binding protein</fullName>
    </recommendedName>
</protein>
<proteinExistence type="predicted"/>
<dbReference type="Pfam" id="PF00436">
    <property type="entry name" value="SSB"/>
    <property type="match status" value="1"/>
</dbReference>
<dbReference type="CDD" id="cd04496">
    <property type="entry name" value="SSB_OBF"/>
    <property type="match status" value="1"/>
</dbReference>
<dbReference type="PANTHER" id="PTHR10302">
    <property type="entry name" value="SINGLE-STRANDED DNA-BINDING PROTEIN"/>
    <property type="match status" value="1"/>
</dbReference>
<name>A0ABP3Y177_9FLAO</name>
<dbReference type="PANTHER" id="PTHR10302:SF27">
    <property type="entry name" value="SINGLE-STRANDED DNA-BINDING PROTEIN"/>
    <property type="match status" value="1"/>
</dbReference>
<dbReference type="SUPFAM" id="SSF50249">
    <property type="entry name" value="Nucleic acid-binding proteins"/>
    <property type="match status" value="1"/>
</dbReference>
<reference evidence="5" key="1">
    <citation type="journal article" date="2019" name="Int. J. Syst. Evol. Microbiol.">
        <title>The Global Catalogue of Microorganisms (GCM) 10K type strain sequencing project: providing services to taxonomists for standard genome sequencing and annotation.</title>
        <authorList>
            <consortium name="The Broad Institute Genomics Platform"/>
            <consortium name="The Broad Institute Genome Sequencing Center for Infectious Disease"/>
            <person name="Wu L."/>
            <person name="Ma J."/>
        </authorList>
    </citation>
    <scope>NUCLEOTIDE SEQUENCE [LARGE SCALE GENOMIC DNA]</scope>
    <source>
        <strain evidence="5">JCM 16083</strain>
    </source>
</reference>
<evidence type="ECO:0000256" key="1">
    <source>
        <dbReference type="ARBA" id="ARBA00023125"/>
    </source>
</evidence>
<dbReference type="RefSeq" id="WP_343785384.1">
    <property type="nucleotide sequence ID" value="NZ_BAAAFH010000003.1"/>
</dbReference>
<accession>A0ABP3Y177</accession>
<organism evidence="4 5">
    <name type="scientific">Wandonia haliotis</name>
    <dbReference type="NCBI Taxonomy" id="574963"/>
    <lineage>
        <taxon>Bacteria</taxon>
        <taxon>Pseudomonadati</taxon>
        <taxon>Bacteroidota</taxon>
        <taxon>Flavobacteriia</taxon>
        <taxon>Flavobacteriales</taxon>
        <taxon>Crocinitomicaceae</taxon>
        <taxon>Wandonia</taxon>
    </lineage>
</organism>
<dbReference type="PROSITE" id="PS50935">
    <property type="entry name" value="SSB"/>
    <property type="match status" value="1"/>
</dbReference>
<dbReference type="InterPro" id="IPR011344">
    <property type="entry name" value="ssDNA-bd"/>
</dbReference>
<comment type="caution">
    <text evidence="4">The sequence shown here is derived from an EMBL/GenBank/DDBJ whole genome shotgun (WGS) entry which is preliminary data.</text>
</comment>
<keyword evidence="1 2" id="KW-0238">DNA-binding</keyword>
<evidence type="ECO:0000256" key="3">
    <source>
        <dbReference type="RuleBase" id="RU000524"/>
    </source>
</evidence>
<evidence type="ECO:0000313" key="5">
    <source>
        <dbReference type="Proteomes" id="UP001501126"/>
    </source>
</evidence>
<dbReference type="Gene3D" id="2.40.50.140">
    <property type="entry name" value="Nucleic acid-binding proteins"/>
    <property type="match status" value="1"/>
</dbReference>
<gene>
    <name evidence="4" type="ORF">GCM10009118_08960</name>
</gene>
<keyword evidence="5" id="KW-1185">Reference proteome</keyword>
<evidence type="ECO:0000313" key="4">
    <source>
        <dbReference type="EMBL" id="GAA0874488.1"/>
    </source>
</evidence>
<dbReference type="InterPro" id="IPR000424">
    <property type="entry name" value="Primosome_PriB/ssb"/>
</dbReference>
<sequence length="110" mass="12222">MNNFVNKVTMTGSISTQPHIIHFGNGKKIARFQFATQEKYASSNGTPHTVTSWHSVFAWGKEAAVIELTASRGAKLAIEGMLVNRPYETPEGEKRYKTEIRANKIVVLDA</sequence>
<dbReference type="InterPro" id="IPR012340">
    <property type="entry name" value="NA-bd_OB-fold"/>
</dbReference>
<dbReference type="PIRSF" id="PIRSF002070">
    <property type="entry name" value="SSB"/>
    <property type="match status" value="1"/>
</dbReference>